<sequence>MQAIERDGPIVTTTTSSSPKEKAGSSEKGKETTQISKSEGQPIASQPSAAASESPLTEQEAEDKTEDYVKDRKIGEGAYAVVYEATRVSTGERVAIKKIKAQKHHNGIDVSTVREIKALQELKHPNVLRLIEIYTTGAALNLVLEYLEADLEVLIKDRSLVFSPADVKSWLGMALRGLEHCHRNWVLHRDIKPNNLLLGSDGQLKLADFGLARFWGDYSQSMTPQVITRWYRPPELLMGAKTYSSGVDLWALGCVFAELMLRAPYLPGDSEMDQLDVIFRALGTPTDEEWPGMRNLPDYLSRKPLPRPLLRGTFQAASPAALDVLSSMLRFDPNKRISARDALHHDYFKEYPRPTPPARLPKQTKSGVKAASISEMKRKWDADAQAQGVNGKKVARVLFPE</sequence>
<evidence type="ECO:0000256" key="14">
    <source>
        <dbReference type="SAM" id="MobiDB-lite"/>
    </source>
</evidence>
<dbReference type="CDD" id="cd07841">
    <property type="entry name" value="STKc_CDK7"/>
    <property type="match status" value="1"/>
</dbReference>
<dbReference type="Pfam" id="PF00069">
    <property type="entry name" value="Pkinase"/>
    <property type="match status" value="1"/>
</dbReference>
<dbReference type="GO" id="GO:0005737">
    <property type="term" value="C:cytoplasm"/>
    <property type="evidence" value="ECO:0007669"/>
    <property type="project" value="TreeGrafter"/>
</dbReference>
<dbReference type="InterPro" id="IPR017441">
    <property type="entry name" value="Protein_kinase_ATP_BS"/>
</dbReference>
<feature type="binding site" evidence="11">
    <location>
        <begin position="74"/>
        <end position="82"/>
    </location>
    <ligand>
        <name>ATP</name>
        <dbReference type="ChEBI" id="CHEBI:30616"/>
    </ligand>
</feature>
<evidence type="ECO:0000256" key="12">
    <source>
        <dbReference type="PROSITE-ProRule" id="PRU10141"/>
    </source>
</evidence>
<feature type="compositionally biased region" description="Basic and acidic residues" evidence="14">
    <location>
        <begin position="19"/>
        <end position="31"/>
    </location>
</feature>
<evidence type="ECO:0000256" key="9">
    <source>
        <dbReference type="ARBA" id="ARBA00048367"/>
    </source>
</evidence>
<feature type="binding site" evidence="12">
    <location>
        <position position="98"/>
    </location>
    <ligand>
        <name>ATP</name>
        <dbReference type="ChEBI" id="CHEBI:30616"/>
    </ligand>
</feature>
<keyword evidence="7 11" id="KW-0067">ATP-binding</keyword>
<feature type="active site" description="Proton acceptor" evidence="10">
    <location>
        <position position="190"/>
    </location>
</feature>
<evidence type="ECO:0000256" key="8">
    <source>
        <dbReference type="ARBA" id="ARBA00047811"/>
    </source>
</evidence>
<feature type="compositionally biased region" description="Low complexity" evidence="14">
    <location>
        <begin position="42"/>
        <end position="55"/>
    </location>
</feature>
<evidence type="ECO:0000256" key="6">
    <source>
        <dbReference type="ARBA" id="ARBA00022777"/>
    </source>
</evidence>
<evidence type="ECO:0000259" key="15">
    <source>
        <dbReference type="PROSITE" id="PS50011"/>
    </source>
</evidence>
<name>A0A4P9Y5J6_9FUNG</name>
<evidence type="ECO:0000256" key="10">
    <source>
        <dbReference type="PIRSR" id="PIRSR637770-1"/>
    </source>
</evidence>
<dbReference type="GO" id="GO:0032968">
    <property type="term" value="P:positive regulation of transcription elongation by RNA polymerase II"/>
    <property type="evidence" value="ECO:0007669"/>
    <property type="project" value="UniProtKB-ARBA"/>
</dbReference>
<dbReference type="SUPFAM" id="SSF56112">
    <property type="entry name" value="Protein kinase-like (PK-like)"/>
    <property type="match status" value="1"/>
</dbReference>
<dbReference type="OrthoDB" id="1732493at2759"/>
<comment type="similarity">
    <text evidence="1">Belongs to the protein kinase superfamily. CMGC Ser/Thr protein kinase family. CDC2/CDKX subfamily.</text>
</comment>
<dbReference type="GO" id="GO:0004693">
    <property type="term" value="F:cyclin-dependent protein serine/threonine kinase activity"/>
    <property type="evidence" value="ECO:0007669"/>
    <property type="project" value="UniProtKB-EC"/>
</dbReference>
<dbReference type="PROSITE" id="PS50011">
    <property type="entry name" value="PROTEIN_KINASE_DOM"/>
    <property type="match status" value="1"/>
</dbReference>
<dbReference type="AlphaFoldDB" id="A0A4P9Y5J6"/>
<dbReference type="InterPro" id="IPR011009">
    <property type="entry name" value="Kinase-like_dom_sf"/>
</dbReference>
<evidence type="ECO:0000313" key="17">
    <source>
        <dbReference type="Proteomes" id="UP000267251"/>
    </source>
</evidence>
<evidence type="ECO:0000256" key="2">
    <source>
        <dbReference type="ARBA" id="ARBA00022527"/>
    </source>
</evidence>
<proteinExistence type="inferred from homology"/>
<feature type="binding site" evidence="11">
    <location>
        <position position="97"/>
    </location>
    <ligand>
        <name>ATP</name>
        <dbReference type="ChEBI" id="CHEBI:30616"/>
    </ligand>
</feature>
<dbReference type="Gene3D" id="1.10.510.10">
    <property type="entry name" value="Transferase(Phosphotransferase) domain 1"/>
    <property type="match status" value="1"/>
</dbReference>
<keyword evidence="17" id="KW-1185">Reference proteome</keyword>
<gene>
    <name evidence="16" type="ORF">BJ684DRAFT_19347</name>
</gene>
<evidence type="ECO:0000256" key="3">
    <source>
        <dbReference type="ARBA" id="ARBA00022553"/>
    </source>
</evidence>
<dbReference type="Gene3D" id="3.30.200.20">
    <property type="entry name" value="Phosphorylase Kinase, domain 1"/>
    <property type="match status" value="1"/>
</dbReference>
<evidence type="ECO:0000256" key="4">
    <source>
        <dbReference type="ARBA" id="ARBA00022679"/>
    </source>
</evidence>
<dbReference type="Proteomes" id="UP000267251">
    <property type="component" value="Unassembled WGS sequence"/>
</dbReference>
<dbReference type="InterPro" id="IPR008271">
    <property type="entry name" value="Ser/Thr_kinase_AS"/>
</dbReference>
<dbReference type="GO" id="GO:0008353">
    <property type="term" value="F:RNA polymerase II CTD heptapeptide repeat kinase activity"/>
    <property type="evidence" value="ECO:0007669"/>
    <property type="project" value="InterPro"/>
</dbReference>
<comment type="catalytic activity">
    <reaction evidence="8">
        <text>L-threonyl-[protein] + ATP = O-phospho-L-threonyl-[protein] + ADP + H(+)</text>
        <dbReference type="Rhea" id="RHEA:46608"/>
        <dbReference type="Rhea" id="RHEA-COMP:11060"/>
        <dbReference type="Rhea" id="RHEA-COMP:11605"/>
        <dbReference type="ChEBI" id="CHEBI:15378"/>
        <dbReference type="ChEBI" id="CHEBI:30013"/>
        <dbReference type="ChEBI" id="CHEBI:30616"/>
        <dbReference type="ChEBI" id="CHEBI:61977"/>
        <dbReference type="ChEBI" id="CHEBI:456216"/>
        <dbReference type="EC" id="2.7.11.22"/>
    </reaction>
</comment>
<keyword evidence="3" id="KW-0597">Phosphoprotein</keyword>
<dbReference type="InterPro" id="IPR037770">
    <property type="entry name" value="CDK7"/>
</dbReference>
<keyword evidence="6 16" id="KW-0418">Kinase</keyword>
<dbReference type="InterPro" id="IPR000719">
    <property type="entry name" value="Prot_kinase_dom"/>
</dbReference>
<dbReference type="PROSITE" id="PS00108">
    <property type="entry name" value="PROTEIN_KINASE_ST"/>
    <property type="match status" value="1"/>
</dbReference>
<dbReference type="EMBL" id="KZ987865">
    <property type="protein sequence ID" value="RKP14223.1"/>
    <property type="molecule type" value="Genomic_DNA"/>
</dbReference>
<feature type="domain" description="Protein kinase" evidence="15">
    <location>
        <begin position="68"/>
        <end position="348"/>
    </location>
</feature>
<dbReference type="PROSITE" id="PS00107">
    <property type="entry name" value="PROTEIN_KINASE_ATP"/>
    <property type="match status" value="1"/>
</dbReference>
<dbReference type="PANTHER" id="PTHR24056:SF0">
    <property type="entry name" value="CYCLIN-DEPENDENT KINASE 7"/>
    <property type="match status" value="1"/>
</dbReference>
<dbReference type="InterPro" id="IPR050108">
    <property type="entry name" value="CDK"/>
</dbReference>
<protein>
    <submittedName>
        <fullName evidence="16">Pkinase-domain-containing protein</fullName>
    </submittedName>
</protein>
<evidence type="ECO:0000313" key="16">
    <source>
        <dbReference type="EMBL" id="RKP14223.1"/>
    </source>
</evidence>
<feature type="region of interest" description="Disordered" evidence="14">
    <location>
        <begin position="1"/>
        <end position="69"/>
    </location>
</feature>
<evidence type="ECO:0000256" key="1">
    <source>
        <dbReference type="ARBA" id="ARBA00006485"/>
    </source>
</evidence>
<evidence type="ECO:0000256" key="7">
    <source>
        <dbReference type="ARBA" id="ARBA00022840"/>
    </source>
</evidence>
<reference evidence="17" key="1">
    <citation type="journal article" date="2018" name="Nat. Microbiol.">
        <title>Leveraging single-cell genomics to expand the fungal tree of life.</title>
        <authorList>
            <person name="Ahrendt S.R."/>
            <person name="Quandt C.A."/>
            <person name="Ciobanu D."/>
            <person name="Clum A."/>
            <person name="Salamov A."/>
            <person name="Andreopoulos B."/>
            <person name="Cheng J.F."/>
            <person name="Woyke T."/>
            <person name="Pelin A."/>
            <person name="Henrissat B."/>
            <person name="Reynolds N.K."/>
            <person name="Benny G.L."/>
            <person name="Smith M.E."/>
            <person name="James T.Y."/>
            <person name="Grigoriev I.V."/>
        </authorList>
    </citation>
    <scope>NUCLEOTIDE SEQUENCE [LARGE SCALE GENOMIC DNA]</scope>
</reference>
<comment type="catalytic activity">
    <reaction evidence="9">
        <text>L-seryl-[protein] + ATP = O-phospho-L-seryl-[protein] + ADP + H(+)</text>
        <dbReference type="Rhea" id="RHEA:17989"/>
        <dbReference type="Rhea" id="RHEA-COMP:9863"/>
        <dbReference type="Rhea" id="RHEA-COMP:11604"/>
        <dbReference type="ChEBI" id="CHEBI:15378"/>
        <dbReference type="ChEBI" id="CHEBI:29999"/>
        <dbReference type="ChEBI" id="CHEBI:30616"/>
        <dbReference type="ChEBI" id="CHEBI:83421"/>
        <dbReference type="ChEBI" id="CHEBI:456216"/>
        <dbReference type="EC" id="2.7.11.22"/>
    </reaction>
</comment>
<organism evidence="16 17">
    <name type="scientific">Piptocephalis cylindrospora</name>
    <dbReference type="NCBI Taxonomy" id="1907219"/>
    <lineage>
        <taxon>Eukaryota</taxon>
        <taxon>Fungi</taxon>
        <taxon>Fungi incertae sedis</taxon>
        <taxon>Zoopagomycota</taxon>
        <taxon>Zoopagomycotina</taxon>
        <taxon>Zoopagomycetes</taxon>
        <taxon>Zoopagales</taxon>
        <taxon>Piptocephalidaceae</taxon>
        <taxon>Piptocephalis</taxon>
    </lineage>
</organism>
<dbReference type="GO" id="GO:0070985">
    <property type="term" value="C:transcription factor TFIIK complex"/>
    <property type="evidence" value="ECO:0007669"/>
    <property type="project" value="InterPro"/>
</dbReference>
<keyword evidence="2 13" id="KW-0723">Serine/threonine-protein kinase</keyword>
<accession>A0A4P9Y5J6</accession>
<dbReference type="FunFam" id="1.10.510.10:FF:000097">
    <property type="entry name" value="Putative cyclin-dependent kinase 7"/>
    <property type="match status" value="1"/>
</dbReference>
<evidence type="ECO:0000256" key="11">
    <source>
        <dbReference type="PIRSR" id="PIRSR637770-2"/>
    </source>
</evidence>
<dbReference type="FunFam" id="3.30.200.20:FF:000124">
    <property type="entry name" value="Cyclin-dependent kinase 4"/>
    <property type="match status" value="1"/>
</dbReference>
<evidence type="ECO:0000256" key="5">
    <source>
        <dbReference type="ARBA" id="ARBA00022741"/>
    </source>
</evidence>
<dbReference type="GO" id="GO:0005524">
    <property type="term" value="F:ATP binding"/>
    <property type="evidence" value="ECO:0007669"/>
    <property type="project" value="UniProtKB-UniRule"/>
</dbReference>
<dbReference type="PANTHER" id="PTHR24056">
    <property type="entry name" value="CELL DIVISION PROTEIN KINASE"/>
    <property type="match status" value="1"/>
</dbReference>
<dbReference type="SMART" id="SM00220">
    <property type="entry name" value="S_TKc"/>
    <property type="match status" value="1"/>
</dbReference>
<keyword evidence="5 11" id="KW-0547">Nucleotide-binding</keyword>
<keyword evidence="4" id="KW-0808">Transferase</keyword>
<evidence type="ECO:0000256" key="13">
    <source>
        <dbReference type="RuleBase" id="RU000304"/>
    </source>
</evidence>